<accession>A0A7W6LRQ1</accession>
<keyword evidence="2" id="KW-1185">Reference proteome</keyword>
<dbReference type="AlphaFoldDB" id="A0A7W6LRQ1"/>
<dbReference type="RefSeq" id="WP_188082878.1">
    <property type="nucleotide sequence ID" value="NZ_JACIEU010000011.1"/>
</dbReference>
<name>A0A7W6LRQ1_9SPHN</name>
<reference evidence="1 2" key="1">
    <citation type="submission" date="2020-08" db="EMBL/GenBank/DDBJ databases">
        <title>Genomic Encyclopedia of Type Strains, Phase IV (KMG-IV): sequencing the most valuable type-strain genomes for metagenomic binning, comparative biology and taxonomic classification.</title>
        <authorList>
            <person name="Goeker M."/>
        </authorList>
    </citation>
    <scope>NUCLEOTIDE SEQUENCE [LARGE SCALE GENOMIC DNA]</scope>
    <source>
        <strain evidence="1 2">DSM 19371</strain>
    </source>
</reference>
<gene>
    <name evidence="1" type="ORF">GGQ90_003048</name>
</gene>
<comment type="caution">
    <text evidence="1">The sequence shown here is derived from an EMBL/GenBank/DDBJ whole genome shotgun (WGS) entry which is preliminary data.</text>
</comment>
<dbReference type="EMBL" id="JACIEU010000011">
    <property type="protein sequence ID" value="MBB4149259.1"/>
    <property type="molecule type" value="Genomic_DNA"/>
</dbReference>
<evidence type="ECO:0000313" key="1">
    <source>
        <dbReference type="EMBL" id="MBB4149259.1"/>
    </source>
</evidence>
<protein>
    <submittedName>
        <fullName evidence="1">Uncharacterized protein</fullName>
    </submittedName>
</protein>
<sequence length="96" mass="10671">MASLLDEETRAPLDSETLVFSDVMTTPSLSVPSQMVVPPVTGGSGWHWAIATSVSIADKTRRLTPLARRSLSENCMQIPPQKKHMRPLWQSHEVFV</sequence>
<proteinExistence type="predicted"/>
<evidence type="ECO:0000313" key="2">
    <source>
        <dbReference type="Proteomes" id="UP000590524"/>
    </source>
</evidence>
<dbReference type="Proteomes" id="UP000590524">
    <property type="component" value="Unassembled WGS sequence"/>
</dbReference>
<organism evidence="1 2">
    <name type="scientific">Sphingobium scionense</name>
    <dbReference type="NCBI Taxonomy" id="1404341"/>
    <lineage>
        <taxon>Bacteria</taxon>
        <taxon>Pseudomonadati</taxon>
        <taxon>Pseudomonadota</taxon>
        <taxon>Alphaproteobacteria</taxon>
        <taxon>Sphingomonadales</taxon>
        <taxon>Sphingomonadaceae</taxon>
        <taxon>Sphingobium</taxon>
    </lineage>
</organism>